<evidence type="ECO:0000313" key="8">
    <source>
        <dbReference type="EMBL" id="KAJ7214556.1"/>
    </source>
</evidence>
<accession>A0AAD6YHU6</accession>
<dbReference type="InterPro" id="IPR004166">
    <property type="entry name" value="a-kinase_dom"/>
</dbReference>
<keyword evidence="6" id="KW-0472">Membrane</keyword>
<keyword evidence="1" id="KW-0723">Serine/threonine-protein kinase</keyword>
<name>A0AAD6YHU6_9AGAR</name>
<evidence type="ECO:0000259" key="7">
    <source>
        <dbReference type="PROSITE" id="PS51158"/>
    </source>
</evidence>
<dbReference type="AlphaFoldDB" id="A0AAD6YHU6"/>
<keyword evidence="6" id="KW-1133">Transmembrane helix</keyword>
<keyword evidence="2" id="KW-0808">Transferase</keyword>
<dbReference type="Gene3D" id="3.20.200.10">
    <property type="entry name" value="MHCK/EF2 kinase"/>
    <property type="match status" value="1"/>
</dbReference>
<dbReference type="InterPro" id="IPR011009">
    <property type="entry name" value="Kinase-like_dom_sf"/>
</dbReference>
<keyword evidence="9" id="KW-1185">Reference proteome</keyword>
<dbReference type="PROSITE" id="PS51158">
    <property type="entry name" value="ALPHA_KINASE"/>
    <property type="match status" value="1"/>
</dbReference>
<dbReference type="PANTHER" id="PTHR45992:SF2">
    <property type="entry name" value="EUKARYOTIC ELONGATION FACTOR 2 KINASE"/>
    <property type="match status" value="1"/>
</dbReference>
<evidence type="ECO:0000256" key="6">
    <source>
        <dbReference type="SAM" id="Phobius"/>
    </source>
</evidence>
<evidence type="ECO:0000256" key="2">
    <source>
        <dbReference type="ARBA" id="ARBA00022679"/>
    </source>
</evidence>
<evidence type="ECO:0000313" key="9">
    <source>
        <dbReference type="Proteomes" id="UP001219525"/>
    </source>
</evidence>
<sequence>LQEANLLYWASSLMGFTYSFINYFISKAVGKPPFDIPELRFVYAGVAVSHDQVLGNNTANTSSVRRTYLLEELIDTEAEDFVKFVHNGNALPLLEPEDPLYEIAQFLCFTQHVQYYKTEGAVFLSDLQGTKTLLTDPQIMTSPKISGDTNIFGEGNVGSVFEQFLEQHVCNHYCKWFELPSMI</sequence>
<reference evidence="8" key="1">
    <citation type="submission" date="2023-03" db="EMBL/GenBank/DDBJ databases">
        <title>Massive genome expansion in bonnet fungi (Mycena s.s.) driven by repeated elements and novel gene families across ecological guilds.</title>
        <authorList>
            <consortium name="Lawrence Berkeley National Laboratory"/>
            <person name="Harder C.B."/>
            <person name="Miyauchi S."/>
            <person name="Viragh M."/>
            <person name="Kuo A."/>
            <person name="Thoen E."/>
            <person name="Andreopoulos B."/>
            <person name="Lu D."/>
            <person name="Skrede I."/>
            <person name="Drula E."/>
            <person name="Henrissat B."/>
            <person name="Morin E."/>
            <person name="Kohler A."/>
            <person name="Barry K."/>
            <person name="LaButti K."/>
            <person name="Morin E."/>
            <person name="Salamov A."/>
            <person name="Lipzen A."/>
            <person name="Mereny Z."/>
            <person name="Hegedus B."/>
            <person name="Baldrian P."/>
            <person name="Stursova M."/>
            <person name="Weitz H."/>
            <person name="Taylor A."/>
            <person name="Grigoriev I.V."/>
            <person name="Nagy L.G."/>
            <person name="Martin F."/>
            <person name="Kauserud H."/>
        </authorList>
    </citation>
    <scope>NUCLEOTIDE SEQUENCE</scope>
    <source>
        <strain evidence="8">9144</strain>
    </source>
</reference>
<dbReference type="EMBL" id="JARJCW010000019">
    <property type="protein sequence ID" value="KAJ7214556.1"/>
    <property type="molecule type" value="Genomic_DNA"/>
</dbReference>
<keyword evidence="3" id="KW-0547">Nucleotide-binding</keyword>
<dbReference type="GO" id="GO:1903013">
    <property type="term" value="P:response to differentiation-inducing factor 1"/>
    <property type="evidence" value="ECO:0007669"/>
    <property type="project" value="TreeGrafter"/>
</dbReference>
<feature type="transmembrane region" description="Helical" evidence="6">
    <location>
        <begin position="6"/>
        <end position="25"/>
    </location>
</feature>
<comment type="caution">
    <text evidence="8">The sequence shown here is derived from an EMBL/GenBank/DDBJ whole genome shotgun (WGS) entry which is preliminary data.</text>
</comment>
<feature type="non-terminal residue" evidence="8">
    <location>
        <position position="183"/>
    </location>
</feature>
<keyword evidence="5" id="KW-0067">ATP-binding</keyword>
<feature type="domain" description="Alpha-type protein kinase" evidence="7">
    <location>
        <begin position="1"/>
        <end position="182"/>
    </location>
</feature>
<dbReference type="GO" id="GO:0005524">
    <property type="term" value="F:ATP binding"/>
    <property type="evidence" value="ECO:0007669"/>
    <property type="project" value="UniProtKB-KW"/>
</dbReference>
<keyword evidence="4 8" id="KW-0418">Kinase</keyword>
<organism evidence="8 9">
    <name type="scientific">Mycena pura</name>
    <dbReference type="NCBI Taxonomy" id="153505"/>
    <lineage>
        <taxon>Eukaryota</taxon>
        <taxon>Fungi</taxon>
        <taxon>Dikarya</taxon>
        <taxon>Basidiomycota</taxon>
        <taxon>Agaricomycotina</taxon>
        <taxon>Agaricomycetes</taxon>
        <taxon>Agaricomycetidae</taxon>
        <taxon>Agaricales</taxon>
        <taxon>Marasmiineae</taxon>
        <taxon>Mycenaceae</taxon>
        <taxon>Mycena</taxon>
    </lineage>
</organism>
<protein>
    <submittedName>
        <fullName evidence="8">Kinase-like domain-containing protein</fullName>
    </submittedName>
</protein>
<evidence type="ECO:0000256" key="3">
    <source>
        <dbReference type="ARBA" id="ARBA00022741"/>
    </source>
</evidence>
<evidence type="ECO:0000256" key="5">
    <source>
        <dbReference type="ARBA" id="ARBA00022840"/>
    </source>
</evidence>
<dbReference type="Proteomes" id="UP001219525">
    <property type="component" value="Unassembled WGS sequence"/>
</dbReference>
<dbReference type="PANTHER" id="PTHR45992">
    <property type="entry name" value="EUKARYOTIC ELONGATION FACTOR 2 KINASE-RELATED"/>
    <property type="match status" value="1"/>
</dbReference>
<proteinExistence type="predicted"/>
<gene>
    <name evidence="8" type="ORF">GGX14DRAFT_360246</name>
</gene>
<dbReference type="GO" id="GO:0031037">
    <property type="term" value="P:myosin II filament disassembly"/>
    <property type="evidence" value="ECO:0007669"/>
    <property type="project" value="TreeGrafter"/>
</dbReference>
<dbReference type="SUPFAM" id="SSF56112">
    <property type="entry name" value="Protein kinase-like (PK-like)"/>
    <property type="match status" value="1"/>
</dbReference>
<dbReference type="InterPro" id="IPR051852">
    <property type="entry name" value="Alpha-type_PK"/>
</dbReference>
<dbReference type="GO" id="GO:0004674">
    <property type="term" value="F:protein serine/threonine kinase activity"/>
    <property type="evidence" value="ECO:0007669"/>
    <property type="project" value="UniProtKB-KW"/>
</dbReference>
<dbReference type="Pfam" id="PF02816">
    <property type="entry name" value="Alpha_kinase"/>
    <property type="match status" value="1"/>
</dbReference>
<evidence type="ECO:0000256" key="1">
    <source>
        <dbReference type="ARBA" id="ARBA00022527"/>
    </source>
</evidence>
<keyword evidence="6" id="KW-0812">Transmembrane</keyword>
<evidence type="ECO:0000256" key="4">
    <source>
        <dbReference type="ARBA" id="ARBA00022777"/>
    </source>
</evidence>